<dbReference type="Gene3D" id="1.10.287.110">
    <property type="entry name" value="DnaJ domain"/>
    <property type="match status" value="1"/>
</dbReference>
<organism evidence="5 6">
    <name type="scientific">Selenihalanaerobacter shriftii</name>
    <dbReference type="NCBI Taxonomy" id="142842"/>
    <lineage>
        <taxon>Bacteria</taxon>
        <taxon>Bacillati</taxon>
        <taxon>Bacillota</taxon>
        <taxon>Clostridia</taxon>
        <taxon>Halanaerobiales</taxon>
        <taxon>Halobacteroidaceae</taxon>
        <taxon>Selenihalanaerobacter</taxon>
    </lineage>
</organism>
<protein>
    <submittedName>
        <fullName evidence="5">DnaJ domain-containing protein</fullName>
    </submittedName>
</protein>
<accession>A0A1T4Q1F3</accession>
<dbReference type="Proteomes" id="UP000190625">
    <property type="component" value="Unassembled WGS sequence"/>
</dbReference>
<dbReference type="PRINTS" id="PR00625">
    <property type="entry name" value="JDOMAIN"/>
</dbReference>
<dbReference type="EMBL" id="FUWM01000023">
    <property type="protein sequence ID" value="SJZ97645.1"/>
    <property type="molecule type" value="Genomic_DNA"/>
</dbReference>
<dbReference type="SMART" id="SM00271">
    <property type="entry name" value="DnaJ"/>
    <property type="match status" value="1"/>
</dbReference>
<proteinExistence type="predicted"/>
<dbReference type="PROSITE" id="PS50076">
    <property type="entry name" value="DNAJ_2"/>
    <property type="match status" value="1"/>
</dbReference>
<evidence type="ECO:0000256" key="1">
    <source>
        <dbReference type="ARBA" id="ARBA00022705"/>
    </source>
</evidence>
<sequence>MKNYYKILGVNQNVDFSQIKKAYRKLALKYHPDKHQNDKKMEEKFKEIVGAYEVLSSEDSRRKYDVKLARRFNRARNKNKKKNSQSVHNKFNQGDFRNVEKNFESFFGFNPKTKKKVKKKKEKKNPMDTDDLFDRCFGVKE</sequence>
<feature type="domain" description="J" evidence="4">
    <location>
        <begin position="3"/>
        <end position="68"/>
    </location>
</feature>
<evidence type="ECO:0000313" key="5">
    <source>
        <dbReference type="EMBL" id="SJZ97645.1"/>
    </source>
</evidence>
<evidence type="ECO:0000256" key="3">
    <source>
        <dbReference type="SAM" id="MobiDB-lite"/>
    </source>
</evidence>
<reference evidence="6" key="1">
    <citation type="submission" date="2017-02" db="EMBL/GenBank/DDBJ databases">
        <authorList>
            <person name="Varghese N."/>
            <person name="Submissions S."/>
        </authorList>
    </citation>
    <scope>NUCLEOTIDE SEQUENCE [LARGE SCALE GENOMIC DNA]</scope>
    <source>
        <strain evidence="6">ATCC BAA-73</strain>
    </source>
</reference>
<keyword evidence="1" id="KW-0235">DNA replication</keyword>
<evidence type="ECO:0000256" key="2">
    <source>
        <dbReference type="ARBA" id="ARBA00023186"/>
    </source>
</evidence>
<dbReference type="RefSeq" id="WP_078810831.1">
    <property type="nucleotide sequence ID" value="NZ_FUWM01000023.1"/>
</dbReference>
<evidence type="ECO:0000313" key="6">
    <source>
        <dbReference type="Proteomes" id="UP000190625"/>
    </source>
</evidence>
<dbReference type="AlphaFoldDB" id="A0A1T4Q1F3"/>
<dbReference type="OrthoDB" id="9779889at2"/>
<dbReference type="GO" id="GO:0006260">
    <property type="term" value="P:DNA replication"/>
    <property type="evidence" value="ECO:0007669"/>
    <property type="project" value="UniProtKB-KW"/>
</dbReference>
<dbReference type="PANTHER" id="PTHR44145:SF3">
    <property type="entry name" value="DNAJ HOMOLOG SUBFAMILY A MEMBER 3, MITOCHONDRIAL"/>
    <property type="match status" value="1"/>
</dbReference>
<dbReference type="InterPro" id="IPR051938">
    <property type="entry name" value="Apopto_cytoskel_mod"/>
</dbReference>
<name>A0A1T4Q1F3_9FIRM</name>
<feature type="compositionally biased region" description="Basic residues" evidence="3">
    <location>
        <begin position="74"/>
        <end position="83"/>
    </location>
</feature>
<dbReference type="Pfam" id="PF00226">
    <property type="entry name" value="DnaJ"/>
    <property type="match status" value="1"/>
</dbReference>
<evidence type="ECO:0000259" key="4">
    <source>
        <dbReference type="PROSITE" id="PS50076"/>
    </source>
</evidence>
<dbReference type="CDD" id="cd06257">
    <property type="entry name" value="DnaJ"/>
    <property type="match status" value="1"/>
</dbReference>
<dbReference type="PANTHER" id="PTHR44145">
    <property type="entry name" value="DNAJ HOMOLOG SUBFAMILY A MEMBER 3, MITOCHONDRIAL"/>
    <property type="match status" value="1"/>
</dbReference>
<dbReference type="InterPro" id="IPR001623">
    <property type="entry name" value="DnaJ_domain"/>
</dbReference>
<feature type="region of interest" description="Disordered" evidence="3">
    <location>
        <begin position="74"/>
        <end position="94"/>
    </location>
</feature>
<dbReference type="InterPro" id="IPR036869">
    <property type="entry name" value="J_dom_sf"/>
</dbReference>
<dbReference type="SUPFAM" id="SSF46565">
    <property type="entry name" value="Chaperone J-domain"/>
    <property type="match status" value="1"/>
</dbReference>
<dbReference type="STRING" id="142842.SAMN02745118_02402"/>
<keyword evidence="2" id="KW-0143">Chaperone</keyword>
<keyword evidence="6" id="KW-1185">Reference proteome</keyword>
<gene>
    <name evidence="5" type="ORF">SAMN02745118_02402</name>
</gene>